<organism evidence="9 10">
    <name type="scientific">Shiella aurantiaca</name>
    <dbReference type="NCBI Taxonomy" id="3058365"/>
    <lineage>
        <taxon>Bacteria</taxon>
        <taxon>Pseudomonadati</taxon>
        <taxon>Bacteroidota</taxon>
        <taxon>Cytophagia</taxon>
        <taxon>Cytophagales</taxon>
        <taxon>Shiellaceae</taxon>
        <taxon>Shiella</taxon>
    </lineage>
</organism>
<feature type="transmembrane region" description="Helical" evidence="8">
    <location>
        <begin position="249"/>
        <end position="271"/>
    </location>
</feature>
<feature type="transmembrane region" description="Helical" evidence="8">
    <location>
        <begin position="95"/>
        <end position="118"/>
    </location>
</feature>
<comment type="subcellular location">
    <subcellularLocation>
        <location evidence="1 8">Cell membrane</location>
        <topology evidence="1 8">Multi-pass membrane protein</topology>
    </subcellularLocation>
</comment>
<evidence type="ECO:0000313" key="9">
    <source>
        <dbReference type="EMBL" id="MDN4166108.1"/>
    </source>
</evidence>
<evidence type="ECO:0000256" key="8">
    <source>
        <dbReference type="RuleBase" id="RU363064"/>
    </source>
</evidence>
<evidence type="ECO:0000256" key="6">
    <source>
        <dbReference type="ARBA" id="ARBA00022989"/>
    </source>
</evidence>
<keyword evidence="5 8" id="KW-0812">Transmembrane</keyword>
<dbReference type="InterPro" id="IPR001463">
    <property type="entry name" value="Na/Ala_symport"/>
</dbReference>
<dbReference type="Gene3D" id="1.20.1740.10">
    <property type="entry name" value="Amino acid/polyamine transporter I"/>
    <property type="match status" value="1"/>
</dbReference>
<gene>
    <name evidence="9" type="ORF">QWY31_11380</name>
</gene>
<dbReference type="PRINTS" id="PR00175">
    <property type="entry name" value="NAALASMPORT"/>
</dbReference>
<evidence type="ECO:0000256" key="4">
    <source>
        <dbReference type="ARBA" id="ARBA00022475"/>
    </source>
</evidence>
<feature type="transmembrane region" description="Helical" evidence="8">
    <location>
        <begin position="69"/>
        <end position="89"/>
    </location>
</feature>
<evidence type="ECO:0000256" key="1">
    <source>
        <dbReference type="ARBA" id="ARBA00004651"/>
    </source>
</evidence>
<keyword evidence="8" id="KW-0769">Symport</keyword>
<dbReference type="RefSeq" id="WP_320004705.1">
    <property type="nucleotide sequence ID" value="NZ_JAUHJS010000005.1"/>
</dbReference>
<dbReference type="Pfam" id="PF01235">
    <property type="entry name" value="Na_Ala_symp"/>
    <property type="match status" value="1"/>
</dbReference>
<dbReference type="Proteomes" id="UP001168552">
    <property type="component" value="Unassembled WGS sequence"/>
</dbReference>
<feature type="transmembrane region" description="Helical" evidence="8">
    <location>
        <begin position="146"/>
        <end position="168"/>
    </location>
</feature>
<feature type="transmembrane region" description="Helical" evidence="8">
    <location>
        <begin position="311"/>
        <end position="331"/>
    </location>
</feature>
<feature type="transmembrane region" description="Helical" evidence="8">
    <location>
        <begin position="188"/>
        <end position="208"/>
    </location>
</feature>
<keyword evidence="6 8" id="KW-1133">Transmembrane helix</keyword>
<dbReference type="NCBIfam" id="TIGR00835">
    <property type="entry name" value="agcS"/>
    <property type="match status" value="1"/>
</dbReference>
<comment type="similarity">
    <text evidence="2 8">Belongs to the alanine or glycine:cation symporter (AGCS) (TC 2.A.25) family.</text>
</comment>
<evidence type="ECO:0000256" key="5">
    <source>
        <dbReference type="ARBA" id="ARBA00022692"/>
    </source>
</evidence>
<evidence type="ECO:0000256" key="7">
    <source>
        <dbReference type="ARBA" id="ARBA00023136"/>
    </source>
</evidence>
<keyword evidence="10" id="KW-1185">Reference proteome</keyword>
<keyword evidence="4 8" id="KW-1003">Cell membrane</keyword>
<proteinExistence type="inferred from homology"/>
<dbReference type="EMBL" id="JAUHJS010000005">
    <property type="protein sequence ID" value="MDN4166108.1"/>
    <property type="molecule type" value="Genomic_DNA"/>
</dbReference>
<accession>A0ABT8F6J9</accession>
<keyword evidence="7 8" id="KW-0472">Membrane</keyword>
<sequence>MESFLVAFSNMAWGLPLLILLMGGGIYFMIYSGFLPFRYFGHAINVLRGKYDDPNDPGEITHFQALSSALAATVGMGNISGVAVAIMMGGPGALFWMWVSAFVGMATKFFTCTLAVMYRGKDSEGQIQGGPMYVITEGLGAKWKPLAVFFCVAALFGPLPIFQANQLTQVLRDVLFIPNGWVAAGNTFAFDLSMGIFLAVMVSIVIFGGIKRISNVASKMVPLMVVIYVVCVLYIILTNLDAVPSSFALIFRDAFTGEAAMGGAVGALIIVGAKRASFSNEAGIGTAPMMHGAAKTNEPIREGLVAMMGPAIDTLVVCTMTALAILITGVWKTGDQNGVTLTVQAFEAGIPGVGKYLLILCVIFFSTSSLFTFSYYGTKALSYLTTVRISKYFNYFYVLTIVLGSVATINAVISLIDGMYALMAIPTMTSAILLSPKVMAAAKDYFQRMKSSKI</sequence>
<feature type="transmembrane region" description="Helical" evidence="8">
    <location>
        <begin position="356"/>
        <end position="375"/>
    </location>
</feature>
<comment type="caution">
    <text evidence="9">The sequence shown here is derived from an EMBL/GenBank/DDBJ whole genome shotgun (WGS) entry which is preliminary data.</text>
</comment>
<reference evidence="9" key="1">
    <citation type="submission" date="2023-06" db="EMBL/GenBank/DDBJ databases">
        <title>Cytophagales bacterium Strain LB-30, isolated from soil.</title>
        <authorList>
            <person name="Liu B."/>
        </authorList>
    </citation>
    <scope>NUCLEOTIDE SEQUENCE</scope>
    <source>
        <strain evidence="9">LB-30</strain>
    </source>
</reference>
<protein>
    <submittedName>
        <fullName evidence="9">Alanine/glycine:cation symporter family protein</fullName>
    </submittedName>
</protein>
<feature type="transmembrane region" description="Helical" evidence="8">
    <location>
        <begin position="419"/>
        <end position="440"/>
    </location>
</feature>
<evidence type="ECO:0000313" key="10">
    <source>
        <dbReference type="Proteomes" id="UP001168552"/>
    </source>
</evidence>
<evidence type="ECO:0000256" key="3">
    <source>
        <dbReference type="ARBA" id="ARBA00022448"/>
    </source>
</evidence>
<evidence type="ECO:0000256" key="2">
    <source>
        <dbReference type="ARBA" id="ARBA00009261"/>
    </source>
</evidence>
<dbReference type="PROSITE" id="PS00873">
    <property type="entry name" value="NA_ALANINE_SYMP"/>
    <property type="match status" value="1"/>
</dbReference>
<feature type="transmembrane region" description="Helical" evidence="8">
    <location>
        <begin position="395"/>
        <end position="413"/>
    </location>
</feature>
<feature type="transmembrane region" description="Helical" evidence="8">
    <location>
        <begin position="12"/>
        <end position="30"/>
    </location>
</feature>
<dbReference type="PANTHER" id="PTHR30330">
    <property type="entry name" value="AGSS FAMILY TRANSPORTER, SODIUM-ALANINE"/>
    <property type="match status" value="1"/>
</dbReference>
<keyword evidence="3 8" id="KW-0813">Transport</keyword>
<dbReference type="PANTHER" id="PTHR30330:SF3">
    <property type="entry name" value="TRANSCRIPTIONAL REGULATOR, LRP FAMILY"/>
    <property type="match status" value="1"/>
</dbReference>
<feature type="transmembrane region" description="Helical" evidence="8">
    <location>
        <begin position="220"/>
        <end position="237"/>
    </location>
</feature>
<name>A0ABT8F6J9_9BACT</name>